<comment type="caution">
    <text evidence="13">The sequence shown here is derived from an EMBL/GenBank/DDBJ whole genome shotgun (WGS) entry which is preliminary data.</text>
</comment>
<accession>A0A538TF48</accession>
<dbReference type="GO" id="GO:0008878">
    <property type="term" value="F:glucose-1-phosphate adenylyltransferase activity"/>
    <property type="evidence" value="ECO:0007669"/>
    <property type="project" value="InterPro"/>
</dbReference>
<evidence type="ECO:0000256" key="7">
    <source>
        <dbReference type="ARBA" id="ARBA00023056"/>
    </source>
</evidence>
<evidence type="ECO:0000313" key="15">
    <source>
        <dbReference type="Proteomes" id="UP000319829"/>
    </source>
</evidence>
<keyword evidence="6" id="KW-0067">ATP-binding</keyword>
<dbReference type="Gene3D" id="2.160.10.10">
    <property type="entry name" value="Hexapeptide repeat proteins"/>
    <property type="match status" value="1"/>
</dbReference>
<organism evidence="13 14">
    <name type="scientific">Eiseniibacteriota bacterium</name>
    <dbReference type="NCBI Taxonomy" id="2212470"/>
    <lineage>
        <taxon>Bacteria</taxon>
        <taxon>Candidatus Eiseniibacteriota</taxon>
    </lineage>
</organism>
<dbReference type="GO" id="GO:0005524">
    <property type="term" value="F:ATP binding"/>
    <property type="evidence" value="ECO:0007669"/>
    <property type="project" value="UniProtKB-KW"/>
</dbReference>
<dbReference type="InterPro" id="IPR011004">
    <property type="entry name" value="Trimer_LpxA-like_sf"/>
</dbReference>
<dbReference type="InterPro" id="IPR005835">
    <property type="entry name" value="NTP_transferase_dom"/>
</dbReference>
<evidence type="ECO:0000256" key="9">
    <source>
        <dbReference type="SAM" id="MobiDB-lite"/>
    </source>
</evidence>
<dbReference type="InterPro" id="IPR056818">
    <property type="entry name" value="GlmU/GlgC-like_hexapep"/>
</dbReference>
<dbReference type="Pfam" id="PF00483">
    <property type="entry name" value="NTP_transferase"/>
    <property type="match status" value="1"/>
</dbReference>
<dbReference type="Gene3D" id="3.90.550.10">
    <property type="entry name" value="Spore Coat Polysaccharide Biosynthesis Protein SpsA, Chain A"/>
    <property type="match status" value="1"/>
</dbReference>
<dbReference type="SUPFAM" id="SSF53448">
    <property type="entry name" value="Nucleotide-diphospho-sugar transferases"/>
    <property type="match status" value="1"/>
</dbReference>
<evidence type="ECO:0000313" key="14">
    <source>
        <dbReference type="Proteomes" id="UP000317366"/>
    </source>
</evidence>
<proteinExistence type="inferred from homology"/>
<evidence type="ECO:0000259" key="10">
    <source>
        <dbReference type="Pfam" id="PF00483"/>
    </source>
</evidence>
<keyword evidence="3 13" id="KW-0808">Transferase</keyword>
<keyword evidence="2" id="KW-0321">Glycogen metabolism</keyword>
<feature type="domain" description="Nucleotidyl transferase" evidence="10">
    <location>
        <begin position="10"/>
        <end position="256"/>
    </location>
</feature>
<dbReference type="EMBL" id="VBOU01000089">
    <property type="protein sequence ID" value="TMQ53207.1"/>
    <property type="molecule type" value="Genomic_DNA"/>
</dbReference>
<evidence type="ECO:0000259" key="11">
    <source>
        <dbReference type="Pfam" id="PF24894"/>
    </source>
</evidence>
<feature type="domain" description="Glucose-1-phosphate adenylyltransferase/Bifunctional protein GlmU-like C-terminal hexapeptide" evidence="11">
    <location>
        <begin position="289"/>
        <end position="362"/>
    </location>
</feature>
<reference evidence="14 15" key="1">
    <citation type="journal article" date="2019" name="Nat. Microbiol.">
        <title>Mediterranean grassland soil C-N compound turnover is dependent on rainfall and depth, and is mediated by genomically divergent microorganisms.</title>
        <authorList>
            <person name="Diamond S."/>
            <person name="Andeer P.F."/>
            <person name="Li Z."/>
            <person name="Crits-Christoph A."/>
            <person name="Burstein D."/>
            <person name="Anantharaman K."/>
            <person name="Lane K.R."/>
            <person name="Thomas B.C."/>
            <person name="Pan C."/>
            <person name="Northen T.R."/>
            <person name="Banfield J.F."/>
        </authorList>
    </citation>
    <scope>NUCLEOTIDE SEQUENCE [LARGE SCALE GENOMIC DNA]</scope>
    <source>
        <strain evidence="12">WS_4</strain>
        <strain evidence="13">WS_7</strain>
    </source>
</reference>
<protein>
    <submittedName>
        <fullName evidence="13">Glucose-1-phosphate adenylyltransferase</fullName>
    </submittedName>
</protein>
<evidence type="ECO:0000256" key="1">
    <source>
        <dbReference type="ARBA" id="ARBA00010443"/>
    </source>
</evidence>
<dbReference type="CDD" id="cd04651">
    <property type="entry name" value="LbH_G1P_AT_C"/>
    <property type="match status" value="1"/>
</dbReference>
<name>A0A538TF48_UNCEI</name>
<dbReference type="CDD" id="cd02508">
    <property type="entry name" value="ADP_Glucose_PP"/>
    <property type="match status" value="1"/>
</dbReference>
<evidence type="ECO:0000256" key="2">
    <source>
        <dbReference type="ARBA" id="ARBA00022600"/>
    </source>
</evidence>
<evidence type="ECO:0000256" key="5">
    <source>
        <dbReference type="ARBA" id="ARBA00022741"/>
    </source>
</evidence>
<keyword evidence="5" id="KW-0547">Nucleotide-binding</keyword>
<dbReference type="EMBL" id="VBOX01000084">
    <property type="protein sequence ID" value="TMQ62248.1"/>
    <property type="molecule type" value="Genomic_DNA"/>
</dbReference>
<evidence type="ECO:0000256" key="6">
    <source>
        <dbReference type="ARBA" id="ARBA00022840"/>
    </source>
</evidence>
<dbReference type="Pfam" id="PF24894">
    <property type="entry name" value="Hexapep_GlmU"/>
    <property type="match status" value="1"/>
</dbReference>
<dbReference type="Proteomes" id="UP000317366">
    <property type="component" value="Unassembled WGS sequence"/>
</dbReference>
<dbReference type="GO" id="GO:0005978">
    <property type="term" value="P:glycogen biosynthetic process"/>
    <property type="evidence" value="ECO:0007669"/>
    <property type="project" value="UniProtKB-KW"/>
</dbReference>
<dbReference type="InterPro" id="IPR011831">
    <property type="entry name" value="ADP-Glc_PPase"/>
</dbReference>
<dbReference type="InterPro" id="IPR029044">
    <property type="entry name" value="Nucleotide-diphossugar_trans"/>
</dbReference>
<evidence type="ECO:0000256" key="4">
    <source>
        <dbReference type="ARBA" id="ARBA00022695"/>
    </source>
</evidence>
<dbReference type="Proteomes" id="UP000319829">
    <property type="component" value="Unassembled WGS sequence"/>
</dbReference>
<dbReference type="PANTHER" id="PTHR43523:SF2">
    <property type="entry name" value="GLUCOSE-1-PHOSPHATE ADENYLYLTRANSFERASE"/>
    <property type="match status" value="1"/>
</dbReference>
<dbReference type="SUPFAM" id="SSF51161">
    <property type="entry name" value="Trimeric LpxA-like enzymes"/>
    <property type="match status" value="1"/>
</dbReference>
<evidence type="ECO:0000313" key="12">
    <source>
        <dbReference type="EMBL" id="TMQ53207.1"/>
    </source>
</evidence>
<evidence type="ECO:0000256" key="3">
    <source>
        <dbReference type="ARBA" id="ARBA00022679"/>
    </source>
</evidence>
<keyword evidence="7" id="KW-0320">Glycogen biosynthesis</keyword>
<gene>
    <name evidence="12" type="ORF">E6K74_10265</name>
    <name evidence="13" type="ORF">E6K77_07925</name>
</gene>
<dbReference type="PANTHER" id="PTHR43523">
    <property type="entry name" value="GLUCOSE-1-PHOSPHATE ADENYLYLTRANSFERASE-RELATED"/>
    <property type="match status" value="1"/>
</dbReference>
<dbReference type="AlphaFoldDB" id="A0A538TF48"/>
<evidence type="ECO:0000256" key="8">
    <source>
        <dbReference type="ARBA" id="ARBA00023277"/>
    </source>
</evidence>
<evidence type="ECO:0000313" key="13">
    <source>
        <dbReference type="EMBL" id="TMQ62248.1"/>
    </source>
</evidence>
<dbReference type="InterPro" id="IPR005836">
    <property type="entry name" value="ADP_Glu_pyroP_CS"/>
</dbReference>
<sequence>MTAIPAVLVLVLAGGKSDALHALGRIRTASALPYGGKYRVIDFSLSNCVHSGLARIGILTQYAPLSLQGHIGIGRAWDLDRRDGGVRLLQPYVRQRETNWYRGTADAIVQNRNVIEDAQARHILVLSGDLVYKMDYAELVRFHEERDAALTLVTAHAPTEEPERYGYVHADRSGRVSALEEKPKRAGGRVVSAAIYLFRARELMARLNRDGEGPDLVHHVIQPMIASSARVFAYPHRGYWRDIGTVDSYYESNMDLVRPVPPLNLYDPDWLIYTPSEDRSPAVLGPGAAVTQSLISHGARVEGEVSRSVLFPGVHVGDGARVEDSIVMHDARIAPGARLKRTIVDKRVVIGSGASLGFGEGTPNREFPGDLGTGLCVVGKGSHIPEGVQIGTNTLIEIGVCADDFTSREVPSGSVIRPGGQGRAQPAVRGLSGGVP</sequence>
<keyword evidence="8" id="KW-0119">Carbohydrate metabolism</keyword>
<dbReference type="PROSITE" id="PS00809">
    <property type="entry name" value="ADP_GLC_PYROPHOSPH_2"/>
    <property type="match status" value="1"/>
</dbReference>
<feature type="region of interest" description="Disordered" evidence="9">
    <location>
        <begin position="410"/>
        <end position="436"/>
    </location>
</feature>
<comment type="similarity">
    <text evidence="1">Belongs to the bacterial/plant glucose-1-phosphate adenylyltransferase family.</text>
</comment>
<keyword evidence="4 13" id="KW-0548">Nucleotidyltransferase</keyword>